<evidence type="ECO:0000313" key="1">
    <source>
        <dbReference type="EMBL" id="CAI6346315.1"/>
    </source>
</evidence>
<evidence type="ECO:0000313" key="4">
    <source>
        <dbReference type="EMBL" id="CAI6363829.1"/>
    </source>
</evidence>
<dbReference type="AlphaFoldDB" id="A0AAV0X5T5"/>
<protein>
    <recommendedName>
        <fullName evidence="7">LAGLIDADG homing endonuclease</fullName>
    </recommendedName>
</protein>
<sequence length="101" mass="12435">MNKQKKIKIICLLEAQGFLNEEKSPINRRYWVHPLNREREAQFQYFYSNIRQYPEKFFEYFRMTIKTFDELLGRIRESITKKITVLRMPISVEERLSVTLR</sequence>
<dbReference type="EMBL" id="CARXXK010000005">
    <property type="protein sequence ID" value="CAI6368647.1"/>
    <property type="molecule type" value="Genomic_DNA"/>
</dbReference>
<evidence type="ECO:0000313" key="2">
    <source>
        <dbReference type="EMBL" id="CAI6351886.1"/>
    </source>
</evidence>
<accession>A0AAV0X5T5</accession>
<reference evidence="4 6" key="1">
    <citation type="submission" date="2023-01" db="EMBL/GenBank/DDBJ databases">
        <authorList>
            <person name="Whitehead M."/>
        </authorList>
    </citation>
    <scope>NUCLEOTIDE SEQUENCE [LARGE SCALE GENOMIC DNA]</scope>
</reference>
<dbReference type="EMBL" id="CARXXK010000003">
    <property type="protein sequence ID" value="CAI6363829.1"/>
    <property type="molecule type" value="Genomic_DNA"/>
</dbReference>
<evidence type="ECO:0000313" key="6">
    <source>
        <dbReference type="Proteomes" id="UP001160148"/>
    </source>
</evidence>
<keyword evidence="6" id="KW-1185">Reference proteome</keyword>
<proteinExistence type="predicted"/>
<evidence type="ECO:0000313" key="5">
    <source>
        <dbReference type="EMBL" id="CAI6368647.1"/>
    </source>
</evidence>
<gene>
    <name evidence="3" type="ORF">MEUPH1_LOCUS14118</name>
    <name evidence="4" type="ORF">MEUPH1_LOCUS18723</name>
    <name evidence="5" type="ORF">MEUPH1_LOCUS22980</name>
    <name evidence="1" type="ORF">MEUPH1_LOCUS3236</name>
    <name evidence="2" type="ORF">MEUPH1_LOCUS8193</name>
</gene>
<comment type="caution">
    <text evidence="4">The sequence shown here is derived from an EMBL/GenBank/DDBJ whole genome shotgun (WGS) entry which is preliminary data.</text>
</comment>
<organism evidence="4 6">
    <name type="scientific">Macrosiphum euphorbiae</name>
    <name type="common">potato aphid</name>
    <dbReference type="NCBI Taxonomy" id="13131"/>
    <lineage>
        <taxon>Eukaryota</taxon>
        <taxon>Metazoa</taxon>
        <taxon>Ecdysozoa</taxon>
        <taxon>Arthropoda</taxon>
        <taxon>Hexapoda</taxon>
        <taxon>Insecta</taxon>
        <taxon>Pterygota</taxon>
        <taxon>Neoptera</taxon>
        <taxon>Paraneoptera</taxon>
        <taxon>Hemiptera</taxon>
        <taxon>Sternorrhyncha</taxon>
        <taxon>Aphidomorpha</taxon>
        <taxon>Aphidoidea</taxon>
        <taxon>Aphididae</taxon>
        <taxon>Macrosiphini</taxon>
        <taxon>Macrosiphum</taxon>
    </lineage>
</organism>
<evidence type="ECO:0000313" key="3">
    <source>
        <dbReference type="EMBL" id="CAI6358620.1"/>
    </source>
</evidence>
<dbReference type="Proteomes" id="UP001160148">
    <property type="component" value="Unassembled WGS sequence"/>
</dbReference>
<dbReference type="EMBL" id="CARXXK010000002">
    <property type="protein sequence ID" value="CAI6358620.1"/>
    <property type="molecule type" value="Genomic_DNA"/>
</dbReference>
<dbReference type="EMBL" id="CARXXK010000001">
    <property type="protein sequence ID" value="CAI6346315.1"/>
    <property type="molecule type" value="Genomic_DNA"/>
</dbReference>
<evidence type="ECO:0008006" key="7">
    <source>
        <dbReference type="Google" id="ProtNLM"/>
    </source>
</evidence>
<dbReference type="EMBL" id="CARXXK010000001">
    <property type="protein sequence ID" value="CAI6351886.1"/>
    <property type="molecule type" value="Genomic_DNA"/>
</dbReference>
<name>A0AAV0X5T5_9HEMI</name>